<evidence type="ECO:0000259" key="8">
    <source>
        <dbReference type="Pfam" id="PF06762"/>
    </source>
</evidence>
<dbReference type="InterPro" id="IPR009613">
    <property type="entry name" value="LMF"/>
</dbReference>
<dbReference type="PANTHER" id="PTHR14463">
    <property type="entry name" value="LIPASE MATURATION FACTOR"/>
    <property type="match status" value="1"/>
</dbReference>
<dbReference type="AlphaFoldDB" id="A0AAQ3QUI2"/>
<dbReference type="Pfam" id="PF04134">
    <property type="entry name" value="DCC1-like"/>
    <property type="match status" value="1"/>
</dbReference>
<gene>
    <name evidence="10" type="ORF">RZN69_15140</name>
</gene>
<comment type="similarity">
    <text evidence="2">Belongs to the lipase maturation factor family.</text>
</comment>
<dbReference type="InterPro" id="IPR007263">
    <property type="entry name" value="DCC1-like"/>
</dbReference>
<feature type="transmembrane region" description="Helical" evidence="7">
    <location>
        <begin position="262"/>
        <end position="280"/>
    </location>
</feature>
<dbReference type="GO" id="GO:0015035">
    <property type="term" value="F:protein-disulfide reductase activity"/>
    <property type="evidence" value="ECO:0007669"/>
    <property type="project" value="InterPro"/>
</dbReference>
<keyword evidence="3 7" id="KW-0812">Transmembrane</keyword>
<evidence type="ECO:0000313" key="11">
    <source>
        <dbReference type="Proteomes" id="UP001304300"/>
    </source>
</evidence>
<dbReference type="InterPro" id="IPR057433">
    <property type="entry name" value="LMF1/2_C"/>
</dbReference>
<evidence type="ECO:0000256" key="5">
    <source>
        <dbReference type="ARBA" id="ARBA00022989"/>
    </source>
</evidence>
<dbReference type="EMBL" id="CP136920">
    <property type="protein sequence ID" value="WOO39960.1"/>
    <property type="molecule type" value="Genomic_DNA"/>
</dbReference>
<dbReference type="InterPro" id="IPR057434">
    <property type="entry name" value="LMF1/2_N"/>
</dbReference>
<feature type="transmembrane region" description="Helical" evidence="7">
    <location>
        <begin position="292"/>
        <end position="315"/>
    </location>
</feature>
<accession>A0AAQ3QUI2</accession>
<feature type="transmembrane region" description="Helical" evidence="7">
    <location>
        <begin position="212"/>
        <end position="232"/>
    </location>
</feature>
<evidence type="ECO:0000256" key="7">
    <source>
        <dbReference type="SAM" id="Phobius"/>
    </source>
</evidence>
<dbReference type="GO" id="GO:0051604">
    <property type="term" value="P:protein maturation"/>
    <property type="evidence" value="ECO:0007669"/>
    <property type="project" value="InterPro"/>
</dbReference>
<sequence>MNSKVHVASPPRVKPWMIWDGDCHFCGKWIKRWDQATAGEVEYHRYQDVAERFPEIGEERFSKAVHFIGLDGVAVSGAEAVFSCLEFAGRYRFLLGFYRRFKGFAKLSEHAYTLVANQRMFFSFITRMLWGNSVEYSTFRFSGSIFAKLMGLVYLIAFVSFEIQSAGLIGSNGILPVSDHLSAIERYAEQSPNNMSGWRLAPSLLWLDSSDAALNGLAWVGAAFSLLLILGLLPGFSALVCWLLYLSLVNVVPVFLSFQWDILLLEAGFLTILLAPWSFREKLSNPRDPPTIARWLVWWLIFRLMFESGIVKLIIPGLENNTWSDLTALNFHYFTQPIPNNRSWFFHWFPEIFQQASIVVMFFIELVVPFLIIGPRRVRMIACSLLILLQVLIIASGNYGFFNLLTISLCILLIDDQSLPQRIRGWLRPESKISHWQETLAPIGWIRVPVAVIFVFFGIIQLAASANLYDLRDKLTTEKPPAWAPFYILIQRYHLLNQYGLFRVMTTERPEIVIEGSSDGKTWQPYEFKYKIGALDEAPSWVTPHMPRLDWQMWFAALNVERTGRYPHWFVGFLQALAENREPVIDLLAENPFANEPPEFFRINLYDYRFSTPEEKTQTGNWWQRKLVPNGTTTIPREQLLENRNR</sequence>
<keyword evidence="6 7" id="KW-0472">Membrane</keyword>
<reference evidence="10 11" key="1">
    <citation type="submission" date="2023-10" db="EMBL/GenBank/DDBJ databases">
        <title>Rubellicoccus peritrichatus gen. nov., sp. nov., isolated from an algae of coral reef tank.</title>
        <authorList>
            <person name="Luo J."/>
        </authorList>
    </citation>
    <scope>NUCLEOTIDE SEQUENCE [LARGE SCALE GENOMIC DNA]</scope>
    <source>
        <strain evidence="10 11">CR14</strain>
    </source>
</reference>
<dbReference type="Proteomes" id="UP001304300">
    <property type="component" value="Chromosome"/>
</dbReference>
<evidence type="ECO:0000256" key="1">
    <source>
        <dbReference type="ARBA" id="ARBA00004477"/>
    </source>
</evidence>
<keyword evidence="11" id="KW-1185">Reference proteome</keyword>
<protein>
    <submittedName>
        <fullName evidence="10">Lipase maturation factor family protein</fullName>
    </submittedName>
</protein>
<feature type="transmembrane region" description="Helical" evidence="7">
    <location>
        <begin position="385"/>
        <end position="414"/>
    </location>
</feature>
<evidence type="ECO:0000256" key="2">
    <source>
        <dbReference type="ARBA" id="ARBA00005512"/>
    </source>
</evidence>
<dbReference type="RefSeq" id="WP_317832027.1">
    <property type="nucleotide sequence ID" value="NZ_CP136920.1"/>
</dbReference>
<feature type="transmembrane region" description="Helical" evidence="7">
    <location>
        <begin position="352"/>
        <end position="373"/>
    </location>
</feature>
<feature type="domain" description="Lipase maturation factor 1/2 N-terminal" evidence="8">
    <location>
        <begin position="257"/>
        <end position="419"/>
    </location>
</feature>
<feature type="transmembrane region" description="Helical" evidence="7">
    <location>
        <begin position="445"/>
        <end position="469"/>
    </location>
</feature>
<evidence type="ECO:0000256" key="6">
    <source>
        <dbReference type="ARBA" id="ARBA00023136"/>
    </source>
</evidence>
<evidence type="ECO:0000313" key="10">
    <source>
        <dbReference type="EMBL" id="WOO39960.1"/>
    </source>
</evidence>
<proteinExistence type="inferred from homology"/>
<organism evidence="10 11">
    <name type="scientific">Rubellicoccus peritrichatus</name>
    <dbReference type="NCBI Taxonomy" id="3080537"/>
    <lineage>
        <taxon>Bacteria</taxon>
        <taxon>Pseudomonadati</taxon>
        <taxon>Verrucomicrobiota</taxon>
        <taxon>Opitutia</taxon>
        <taxon>Puniceicoccales</taxon>
        <taxon>Cerasicoccaceae</taxon>
        <taxon>Rubellicoccus</taxon>
    </lineage>
</organism>
<evidence type="ECO:0000256" key="3">
    <source>
        <dbReference type="ARBA" id="ARBA00022692"/>
    </source>
</evidence>
<dbReference type="KEGG" id="puo:RZN69_15140"/>
<feature type="domain" description="Lipase maturation factor 1/2 C-terminal" evidence="9">
    <location>
        <begin position="495"/>
        <end position="628"/>
    </location>
</feature>
<keyword evidence="4" id="KW-0256">Endoplasmic reticulum</keyword>
<evidence type="ECO:0000256" key="4">
    <source>
        <dbReference type="ARBA" id="ARBA00022824"/>
    </source>
</evidence>
<evidence type="ECO:0000259" key="9">
    <source>
        <dbReference type="Pfam" id="PF25179"/>
    </source>
</evidence>
<dbReference type="Pfam" id="PF06762">
    <property type="entry name" value="LMF1"/>
    <property type="match status" value="1"/>
</dbReference>
<dbReference type="Pfam" id="PF25179">
    <property type="entry name" value="LMF1_C"/>
    <property type="match status" value="1"/>
</dbReference>
<name>A0AAQ3QUI2_9BACT</name>
<keyword evidence="5 7" id="KW-1133">Transmembrane helix</keyword>
<feature type="transmembrane region" description="Helical" evidence="7">
    <location>
        <begin position="239"/>
        <end position="256"/>
    </location>
</feature>
<comment type="subcellular location">
    <subcellularLocation>
        <location evidence="1">Endoplasmic reticulum membrane</location>
        <topology evidence="1">Multi-pass membrane protein</topology>
    </subcellularLocation>
</comment>